<keyword evidence="2" id="KW-0732">Signal</keyword>
<dbReference type="InterPro" id="IPR001375">
    <property type="entry name" value="Peptidase_S9_cat"/>
</dbReference>
<evidence type="ECO:0000256" key="1">
    <source>
        <dbReference type="ARBA" id="ARBA00022801"/>
    </source>
</evidence>
<dbReference type="GO" id="GO:0006508">
    <property type="term" value="P:proteolysis"/>
    <property type="evidence" value="ECO:0007669"/>
    <property type="project" value="InterPro"/>
</dbReference>
<dbReference type="PANTHER" id="PTHR42776:SF27">
    <property type="entry name" value="DIPEPTIDYL PEPTIDASE FAMILY MEMBER 6"/>
    <property type="match status" value="1"/>
</dbReference>
<comment type="caution">
    <text evidence="4">The sequence shown here is derived from an EMBL/GenBank/DDBJ whole genome shotgun (WGS) entry which is preliminary data.</text>
</comment>
<dbReference type="GO" id="GO:0004252">
    <property type="term" value="F:serine-type endopeptidase activity"/>
    <property type="evidence" value="ECO:0007669"/>
    <property type="project" value="TreeGrafter"/>
</dbReference>
<dbReference type="SUPFAM" id="SSF53474">
    <property type="entry name" value="alpha/beta-Hydrolases"/>
    <property type="match status" value="1"/>
</dbReference>
<reference evidence="4 5" key="1">
    <citation type="submission" date="2022-02" db="EMBL/GenBank/DDBJ databases">
        <title>The genome sequence of Shewanella sp. 3B26.</title>
        <authorList>
            <person name="Du J."/>
        </authorList>
    </citation>
    <scope>NUCLEOTIDE SEQUENCE [LARGE SCALE GENOMIC DNA]</scope>
    <source>
        <strain evidence="4 5">3B26</strain>
    </source>
</reference>
<dbReference type="Pfam" id="PF00326">
    <property type="entry name" value="Peptidase_S9"/>
    <property type="match status" value="1"/>
</dbReference>
<keyword evidence="5" id="KW-1185">Reference proteome</keyword>
<evidence type="ECO:0000313" key="5">
    <source>
        <dbReference type="Proteomes" id="UP001297581"/>
    </source>
</evidence>
<dbReference type="Gene3D" id="3.40.50.1820">
    <property type="entry name" value="alpha/beta hydrolase"/>
    <property type="match status" value="1"/>
</dbReference>
<dbReference type="InterPro" id="IPR029058">
    <property type="entry name" value="AB_hydrolase_fold"/>
</dbReference>
<feature type="chain" id="PRO_5042497570" evidence="2">
    <location>
        <begin position="23"/>
        <end position="665"/>
    </location>
</feature>
<evidence type="ECO:0000313" key="4">
    <source>
        <dbReference type="EMBL" id="MCH4295032.1"/>
    </source>
</evidence>
<feature type="domain" description="Peptidase S9 prolyl oligopeptidase catalytic" evidence="3">
    <location>
        <begin position="448"/>
        <end position="664"/>
    </location>
</feature>
<proteinExistence type="predicted"/>
<evidence type="ECO:0000256" key="2">
    <source>
        <dbReference type="SAM" id="SignalP"/>
    </source>
</evidence>
<sequence>MKVLMALMLTLVWMLASSVANAYTQLTIDDFVNDPLLIDAEFSPDGRYLAFIRNDGKSRDVIIRDFSQEGAPITGVLQDEFIRADSISWANNSRLIVNLMVPYEHISQLKKKAETDPGFDLDEYDYFRRSISMNIYCQDKVILLNHKNYNRRNLNLSKISNLLAGDDKHILMPAWGYDGLEIMKVDVYTGKGQVAFKGGARTYSILTDNNGQPTFRLDYYGNSRSVKVYEYTQEREWIAIDHIYFEQGDDDEFDFEGLMGIGKEGELIYRKRNELSGYFEIVKYKKGSKDKQLVAFLPGEDIYSPMFDSFSGEYLGYQVQRDLIRNVYLDKNYQAHYDKVAEEIGHNNFAFWASSSSTNRAVVRSSGADHLGKFYVYDFKSQVLTWIGNVHNHLIPENLGLPAKVNYIARDGQKLRMYLLFPPNYDDTKAYPMVVLPHGGPHSRDSASFDIFAQYMATRGYIVIQPNFRGSTGYGLEFEKAGYKQWGRLMQDDVSDAVTYMTKNGYADKSRVCIVGVSYGGYAALIGTIKTPELYRCGISINGVTHLKDQIAFDMDSAKINEDQIEEILYERIGHPIQDSKMLDDNSPALLASKVALPLLIIAGDRDQVVPIAQAEGMVKALKKSKKDFKFVELTDTGHNPFINKDSAARVFQEVDQFLKIYLGE</sequence>
<dbReference type="EMBL" id="JAKUDL010000004">
    <property type="protein sequence ID" value="MCH4295032.1"/>
    <property type="molecule type" value="Genomic_DNA"/>
</dbReference>
<name>A0AAJ1BHU8_9GAMM</name>
<evidence type="ECO:0000259" key="3">
    <source>
        <dbReference type="Pfam" id="PF00326"/>
    </source>
</evidence>
<dbReference type="AlphaFoldDB" id="A0AAJ1BHU8"/>
<feature type="signal peptide" evidence="2">
    <location>
        <begin position="1"/>
        <end position="22"/>
    </location>
</feature>
<accession>A0AAJ1BHU8</accession>
<gene>
    <name evidence="4" type="ORF">MJ923_12040</name>
</gene>
<dbReference type="RefSeq" id="WP_240591307.1">
    <property type="nucleotide sequence ID" value="NZ_JAKUDL010000004.1"/>
</dbReference>
<dbReference type="PANTHER" id="PTHR42776">
    <property type="entry name" value="SERINE PEPTIDASE S9 FAMILY MEMBER"/>
    <property type="match status" value="1"/>
</dbReference>
<keyword evidence="1" id="KW-0378">Hydrolase</keyword>
<protein>
    <submittedName>
        <fullName evidence="4">Prolyl oligopeptidase family serine peptidase</fullName>
    </submittedName>
</protein>
<dbReference type="SUPFAM" id="SSF82171">
    <property type="entry name" value="DPP6 N-terminal domain-like"/>
    <property type="match status" value="1"/>
</dbReference>
<organism evidence="4 5">
    <name type="scientific">Shewanella zhuhaiensis</name>
    <dbReference type="NCBI Taxonomy" id="2919576"/>
    <lineage>
        <taxon>Bacteria</taxon>
        <taxon>Pseudomonadati</taxon>
        <taxon>Pseudomonadota</taxon>
        <taxon>Gammaproteobacteria</taxon>
        <taxon>Alteromonadales</taxon>
        <taxon>Shewanellaceae</taxon>
        <taxon>Shewanella</taxon>
    </lineage>
</organism>
<dbReference type="Proteomes" id="UP001297581">
    <property type="component" value="Unassembled WGS sequence"/>
</dbReference>